<keyword evidence="1" id="KW-0472">Membrane</keyword>
<organism evidence="2 3">
    <name type="scientific">Lactarius akahatsu</name>
    <dbReference type="NCBI Taxonomy" id="416441"/>
    <lineage>
        <taxon>Eukaryota</taxon>
        <taxon>Fungi</taxon>
        <taxon>Dikarya</taxon>
        <taxon>Basidiomycota</taxon>
        <taxon>Agaricomycotina</taxon>
        <taxon>Agaricomycetes</taxon>
        <taxon>Russulales</taxon>
        <taxon>Russulaceae</taxon>
        <taxon>Lactarius</taxon>
    </lineage>
</organism>
<evidence type="ECO:0008006" key="4">
    <source>
        <dbReference type="Google" id="ProtNLM"/>
    </source>
</evidence>
<reference evidence="2" key="1">
    <citation type="submission" date="2022-01" db="EMBL/GenBank/DDBJ databases">
        <title>Comparative genomics reveals a dynamic genome evolution in the ectomycorrhizal milk-cap (Lactarius) mushrooms.</title>
        <authorList>
            <consortium name="DOE Joint Genome Institute"/>
            <person name="Lebreton A."/>
            <person name="Tang N."/>
            <person name="Kuo A."/>
            <person name="LaButti K."/>
            <person name="Drula E."/>
            <person name="Barry K."/>
            <person name="Clum A."/>
            <person name="Lipzen A."/>
            <person name="Mousain D."/>
            <person name="Ng V."/>
            <person name="Wang R."/>
            <person name="Wang X."/>
            <person name="Dai Y."/>
            <person name="Henrissat B."/>
            <person name="Grigoriev I.V."/>
            <person name="Guerin-Laguette A."/>
            <person name="Yu F."/>
            <person name="Martin F.M."/>
        </authorList>
    </citation>
    <scope>NUCLEOTIDE SEQUENCE</scope>
    <source>
        <strain evidence="2">QP</strain>
    </source>
</reference>
<gene>
    <name evidence="2" type="ORF">EDB92DRAFT_840722</name>
</gene>
<evidence type="ECO:0000313" key="3">
    <source>
        <dbReference type="Proteomes" id="UP001201163"/>
    </source>
</evidence>
<keyword evidence="3" id="KW-1185">Reference proteome</keyword>
<evidence type="ECO:0000256" key="1">
    <source>
        <dbReference type="SAM" id="Phobius"/>
    </source>
</evidence>
<sequence>MPSHVGQKRYRFYSNLGAVSLPSENSTLRDLNSFFFFFSPAFIVAMLAGGDGRNLKIALNTLGRNGSPPSDAPLQPPLEILQIIFLFLVDYFLARKESVREAFHSSGRPDWIAITYVCRNWRSAALSQPELWSPITPNLSIFWSQAMVERSAPLSMRIDMEVGASVGGFELLAALDLLLTSSLRIRTLRLSGLRHDILSILNRFSGPSPLEALDLCILYPGPVDLPVSLLGGKAPHLRHLKFETLAHIRSPGWLLAGITHFTTGERISLHSLLGALQAMPQLEVLCLEDVGTRWHEIHSPEHVPPPRVTLPRLSLLSIRDDLSPNDFISIPSFIDAPPTLRRHFFWYKKVVPSWDKWAGVFAAVRPSSQATLRWAPTMAACGSHT</sequence>
<dbReference type="EMBL" id="JAKELL010000035">
    <property type="protein sequence ID" value="KAH8989731.1"/>
    <property type="molecule type" value="Genomic_DNA"/>
</dbReference>
<name>A0AAD4LFG1_9AGAM</name>
<keyword evidence="1" id="KW-0812">Transmembrane</keyword>
<evidence type="ECO:0000313" key="2">
    <source>
        <dbReference type="EMBL" id="KAH8989731.1"/>
    </source>
</evidence>
<dbReference type="AlphaFoldDB" id="A0AAD4LFG1"/>
<protein>
    <recommendedName>
        <fullName evidence="4">F-box domain-containing protein</fullName>
    </recommendedName>
</protein>
<accession>A0AAD4LFG1</accession>
<dbReference type="Proteomes" id="UP001201163">
    <property type="component" value="Unassembled WGS sequence"/>
</dbReference>
<proteinExistence type="predicted"/>
<comment type="caution">
    <text evidence="2">The sequence shown here is derived from an EMBL/GenBank/DDBJ whole genome shotgun (WGS) entry which is preliminary data.</text>
</comment>
<keyword evidence="1" id="KW-1133">Transmembrane helix</keyword>
<feature type="transmembrane region" description="Helical" evidence="1">
    <location>
        <begin position="31"/>
        <end position="50"/>
    </location>
</feature>